<evidence type="ECO:0000256" key="3">
    <source>
        <dbReference type="ARBA" id="ARBA00023002"/>
    </source>
</evidence>
<dbReference type="STRING" id="1231657.A0A1Y1YH48"/>
<dbReference type="Proteomes" id="UP000193144">
    <property type="component" value="Unassembled WGS sequence"/>
</dbReference>
<dbReference type="PANTHER" id="PTHR46720:SF3">
    <property type="entry name" value="FAD-BINDING DOMAIN-CONTAINING PROTEIN-RELATED"/>
    <property type="match status" value="1"/>
</dbReference>
<dbReference type="OrthoDB" id="417877at2759"/>
<dbReference type="EMBL" id="MCFA01000237">
    <property type="protein sequence ID" value="ORX97299.1"/>
    <property type="molecule type" value="Genomic_DNA"/>
</dbReference>
<keyword evidence="4" id="KW-1133">Transmembrane helix</keyword>
<dbReference type="InterPro" id="IPR051104">
    <property type="entry name" value="FAD_monoxygenase"/>
</dbReference>
<evidence type="ECO:0000256" key="2">
    <source>
        <dbReference type="ARBA" id="ARBA00022827"/>
    </source>
</evidence>
<keyword evidence="4" id="KW-0812">Transmembrane</keyword>
<dbReference type="FunFam" id="3.50.50.60:FF:000153">
    <property type="entry name" value="Salicylate hydroxylase, putative"/>
    <property type="match status" value="1"/>
</dbReference>
<keyword evidence="4" id="KW-0472">Membrane</keyword>
<dbReference type="GO" id="GO:0071949">
    <property type="term" value="F:FAD binding"/>
    <property type="evidence" value="ECO:0007669"/>
    <property type="project" value="InterPro"/>
</dbReference>
<dbReference type="SUPFAM" id="SSF51905">
    <property type="entry name" value="FAD/NAD(P)-binding domain"/>
    <property type="match status" value="1"/>
</dbReference>
<reference evidence="6 7" key="1">
    <citation type="submission" date="2016-07" db="EMBL/GenBank/DDBJ databases">
        <title>Pervasive Adenine N6-methylation of Active Genes in Fungi.</title>
        <authorList>
            <consortium name="DOE Joint Genome Institute"/>
            <person name="Mondo S.J."/>
            <person name="Dannebaum R.O."/>
            <person name="Kuo R.C."/>
            <person name="Labutti K."/>
            <person name="Haridas S."/>
            <person name="Kuo A."/>
            <person name="Salamov A."/>
            <person name="Ahrendt S.R."/>
            <person name="Lipzen A."/>
            <person name="Sullivan W."/>
            <person name="Andreopoulos W.B."/>
            <person name="Clum A."/>
            <person name="Lindquist E."/>
            <person name="Daum C."/>
            <person name="Ramamoorthy G.K."/>
            <person name="Gryganskyi A."/>
            <person name="Culley D."/>
            <person name="Magnuson J.K."/>
            <person name="James T.Y."/>
            <person name="O'Malley M.A."/>
            <person name="Stajich J.E."/>
            <person name="Spatafora J.W."/>
            <person name="Visel A."/>
            <person name="Grigoriev I.V."/>
        </authorList>
    </citation>
    <scope>NUCLEOTIDE SEQUENCE [LARGE SCALE GENOMIC DNA]</scope>
    <source>
        <strain evidence="6 7">CBS 115471</strain>
    </source>
</reference>
<dbReference type="SUPFAM" id="SSF54373">
    <property type="entry name" value="FAD-linked reductases, C-terminal domain"/>
    <property type="match status" value="1"/>
</dbReference>
<dbReference type="InterPro" id="IPR002938">
    <property type="entry name" value="FAD-bd"/>
</dbReference>
<dbReference type="PRINTS" id="PR00420">
    <property type="entry name" value="RNGMNOXGNASE"/>
</dbReference>
<evidence type="ECO:0000313" key="6">
    <source>
        <dbReference type="EMBL" id="ORX97299.1"/>
    </source>
</evidence>
<keyword evidence="3" id="KW-0560">Oxidoreductase</keyword>
<dbReference type="Pfam" id="PF13450">
    <property type="entry name" value="NAD_binding_8"/>
    <property type="match status" value="1"/>
</dbReference>
<proteinExistence type="predicted"/>
<evidence type="ECO:0000256" key="4">
    <source>
        <dbReference type="SAM" id="Phobius"/>
    </source>
</evidence>
<feature type="transmembrane region" description="Helical" evidence="4">
    <location>
        <begin position="12"/>
        <end position="30"/>
    </location>
</feature>
<evidence type="ECO:0000313" key="7">
    <source>
        <dbReference type="Proteomes" id="UP000193144"/>
    </source>
</evidence>
<comment type="caution">
    <text evidence="6">The sequence shown here is derived from an EMBL/GenBank/DDBJ whole genome shotgun (WGS) entry which is preliminary data.</text>
</comment>
<dbReference type="GO" id="GO:0044550">
    <property type="term" value="P:secondary metabolite biosynthetic process"/>
    <property type="evidence" value="ECO:0007669"/>
    <property type="project" value="TreeGrafter"/>
</dbReference>
<feature type="domain" description="FAD-binding" evidence="5">
    <location>
        <begin position="156"/>
        <end position="387"/>
    </location>
</feature>
<dbReference type="GO" id="GO:0016491">
    <property type="term" value="F:oxidoreductase activity"/>
    <property type="evidence" value="ECO:0007669"/>
    <property type="project" value="UniProtKB-KW"/>
</dbReference>
<sequence length="447" mass="49741">MSSSKPPFKPFNIAIIGGGIAGLTLAIALLKHDIPIQLYEAAARFGEIGAGVAFGPNAARAMELISPEIHDAFRRCKTANQSDRCKDLWFSVRIGDARCADSDGVVRRKGDVVTRVGDILFDCPYKNNASRGGVHRAHFLDALVKLIPDEVSRFGKKLTDIEKADDGSGDVVLKFLDGSTARHGAVIGCDGIKSRTREILLGKDNPAARAVFSGKYAYRGLIPMEKAVELLGEEEAKNSQFYFGYHGHLLTFPIEKGKTMNVVAFNSRETWEDQNWVVHATKEEMIKDFDGWGPTVHKILSAVQKPDIWALFNHPPASTYFKDRVVLVGDAAHATTPHQGSGAGMCVEDAYIISNLIKEANSVEDLEKAFFAYDKSRRPRTQKLVTTSKEAGMLYDLELEGMIWTKSRRICCVEWLGYGTWACPKKWSRLWDTIVGRIARLRYRRDI</sequence>
<name>A0A1Y1YH48_9PLEO</name>
<dbReference type="Gene3D" id="3.50.50.60">
    <property type="entry name" value="FAD/NAD(P)-binding domain"/>
    <property type="match status" value="1"/>
</dbReference>
<dbReference type="AlphaFoldDB" id="A0A1Y1YH48"/>
<gene>
    <name evidence="6" type="ORF">BCR34DRAFT_168002</name>
</gene>
<dbReference type="Pfam" id="PF01494">
    <property type="entry name" value="FAD_binding_3"/>
    <property type="match status" value="1"/>
</dbReference>
<dbReference type="InterPro" id="IPR036188">
    <property type="entry name" value="FAD/NAD-bd_sf"/>
</dbReference>
<accession>A0A1Y1YH48</accession>
<keyword evidence="2" id="KW-0274">FAD</keyword>
<dbReference type="PANTHER" id="PTHR46720">
    <property type="entry name" value="HYDROXYLASE, PUTATIVE (AFU_ORTHOLOGUE AFUA_3G01460)-RELATED"/>
    <property type="match status" value="1"/>
</dbReference>
<keyword evidence="1" id="KW-0285">Flavoprotein</keyword>
<keyword evidence="7" id="KW-1185">Reference proteome</keyword>
<protein>
    <submittedName>
        <fullName evidence="6">Mannitol 1-phosphate dehydrogenase 2</fullName>
    </submittedName>
</protein>
<evidence type="ECO:0000256" key="1">
    <source>
        <dbReference type="ARBA" id="ARBA00022630"/>
    </source>
</evidence>
<evidence type="ECO:0000259" key="5">
    <source>
        <dbReference type="Pfam" id="PF01494"/>
    </source>
</evidence>
<organism evidence="6 7">
    <name type="scientific">Clohesyomyces aquaticus</name>
    <dbReference type="NCBI Taxonomy" id="1231657"/>
    <lineage>
        <taxon>Eukaryota</taxon>
        <taxon>Fungi</taxon>
        <taxon>Dikarya</taxon>
        <taxon>Ascomycota</taxon>
        <taxon>Pezizomycotina</taxon>
        <taxon>Dothideomycetes</taxon>
        <taxon>Pleosporomycetidae</taxon>
        <taxon>Pleosporales</taxon>
        <taxon>Lindgomycetaceae</taxon>
        <taxon>Clohesyomyces</taxon>
    </lineage>
</organism>